<accession>A4XWN1</accession>
<dbReference type="HOGENOM" id="CLU_100967_0_0_6"/>
<dbReference type="Gene3D" id="3.40.50.1820">
    <property type="entry name" value="alpha/beta hydrolase"/>
    <property type="match status" value="1"/>
</dbReference>
<protein>
    <recommendedName>
        <fullName evidence="1">AB hydrolase-1 domain-containing protein</fullName>
    </recommendedName>
</protein>
<name>A4XWN1_ECTM1</name>
<dbReference type="eggNOG" id="COG2267">
    <property type="taxonomic scope" value="Bacteria"/>
</dbReference>
<evidence type="ECO:0000313" key="2">
    <source>
        <dbReference type="EMBL" id="ABP85747.1"/>
    </source>
</evidence>
<dbReference type="OrthoDB" id="8561148at2"/>
<dbReference type="InterPro" id="IPR029058">
    <property type="entry name" value="AB_hydrolase_fold"/>
</dbReference>
<dbReference type="EMBL" id="CP000680">
    <property type="protein sequence ID" value="ABP85747.1"/>
    <property type="molecule type" value="Genomic_DNA"/>
</dbReference>
<feature type="domain" description="AB hydrolase-1" evidence="1">
    <location>
        <begin position="3"/>
        <end position="214"/>
    </location>
</feature>
<dbReference type="Pfam" id="PF12697">
    <property type="entry name" value="Abhydrolase_6"/>
    <property type="match status" value="1"/>
</dbReference>
<dbReference type="KEGG" id="pmy:Pmen_2992"/>
<evidence type="ECO:0000259" key="1">
    <source>
        <dbReference type="Pfam" id="PF12697"/>
    </source>
</evidence>
<dbReference type="InterPro" id="IPR000073">
    <property type="entry name" value="AB_hydrolase_1"/>
</dbReference>
<dbReference type="STRING" id="399739.Pmen_2992"/>
<gene>
    <name evidence="2" type="ordered locus">Pmen_2992</name>
</gene>
<organism evidence="2">
    <name type="scientific">Ectopseudomonas mendocina (strain ymp)</name>
    <name type="common">Pseudomonas mendocina</name>
    <dbReference type="NCBI Taxonomy" id="399739"/>
    <lineage>
        <taxon>Bacteria</taxon>
        <taxon>Pseudomonadati</taxon>
        <taxon>Pseudomonadota</taxon>
        <taxon>Gammaproteobacteria</taxon>
        <taxon>Pseudomonadales</taxon>
        <taxon>Pseudomonadaceae</taxon>
        <taxon>Ectopseudomonas</taxon>
    </lineage>
</organism>
<reference evidence="2" key="1">
    <citation type="submission" date="2007-04" db="EMBL/GenBank/DDBJ databases">
        <title>Complete sequence of Pseudomonas mendocina ymp.</title>
        <authorList>
            <consortium name="US DOE Joint Genome Institute"/>
            <person name="Copeland A."/>
            <person name="Lucas S."/>
            <person name="Lapidus A."/>
            <person name="Barry K."/>
            <person name="Glavina del Rio T."/>
            <person name="Dalin E."/>
            <person name="Tice H."/>
            <person name="Pitluck S."/>
            <person name="Kiss H."/>
            <person name="Brettin T."/>
            <person name="Detter J.C."/>
            <person name="Bruce D."/>
            <person name="Han C."/>
            <person name="Schmutz J."/>
            <person name="Larimer F."/>
            <person name="Land M."/>
            <person name="Hauser L."/>
            <person name="Kyrpides N."/>
            <person name="Mikhailova N."/>
            <person name="Hersman L."/>
            <person name="Dubois J."/>
            <person name="Maurice P."/>
            <person name="Richardson P."/>
        </authorList>
    </citation>
    <scope>NUCLEOTIDE SEQUENCE [LARGE SCALE GENOMIC DNA]</scope>
    <source>
        <strain evidence="2">Ymp</strain>
    </source>
</reference>
<dbReference type="SUPFAM" id="SSF53474">
    <property type="entry name" value="alpha/beta-Hydrolases"/>
    <property type="match status" value="1"/>
</dbReference>
<dbReference type="AlphaFoldDB" id="A4XWN1"/>
<proteinExistence type="predicted"/>
<sequence>MRLVLLPGLNGSSALFNPLLDALAPLDCQPLSLPKQGPQDYDSLAKALSTRLGAAPFILLGESFSGPIAYRLALRRPMGLRGVIFAASFLTCPNTALALLRHLPIPPVFASQPSLLRALCLGRTAKDEVVRCVQTEVRQLDQTLMRARLATLASLKAPQELLGLPCLHLWPQQDRLVAPRAARQLANTCSDLRQLPLEGPHFILQTQPQRCAQAIRSFMQEVENKHQAPTSPAFP</sequence>